<dbReference type="HOGENOM" id="CLU_2652365_0_0_10"/>
<dbReference type="EMBL" id="CP002831">
    <property type="protein sequence ID" value="AFC22860.1"/>
    <property type="molecule type" value="Genomic_DNA"/>
</dbReference>
<dbReference type="KEGG" id="sgn:SGRA_0115"/>
<evidence type="ECO:0000313" key="1">
    <source>
        <dbReference type="EMBL" id="AFC22860.1"/>
    </source>
</evidence>
<dbReference type="AlphaFoldDB" id="H6L4I1"/>
<proteinExistence type="predicted"/>
<keyword evidence="2" id="KW-1185">Reference proteome</keyword>
<evidence type="ECO:0000313" key="2">
    <source>
        <dbReference type="Proteomes" id="UP000007519"/>
    </source>
</evidence>
<dbReference type="Proteomes" id="UP000007519">
    <property type="component" value="Chromosome"/>
</dbReference>
<sequence>MFCQIKLGKGIFIFLGLPRPAGGSGCVAARRSARPCGGCAAWVWPDGHCYPSLSRGAARLCGGCAACLPLKKNGPL</sequence>
<reference evidence="1 2" key="1">
    <citation type="journal article" date="2012" name="Stand. Genomic Sci.">
        <title>Complete genome sequencing and analysis of Saprospira grandis str. Lewin, a predatory marine bacterium.</title>
        <authorList>
            <person name="Saw J.H."/>
            <person name="Yuryev A."/>
            <person name="Kanbe M."/>
            <person name="Hou S."/>
            <person name="Young A.G."/>
            <person name="Aizawa S."/>
            <person name="Alam M."/>
        </authorList>
    </citation>
    <scope>NUCLEOTIDE SEQUENCE [LARGE SCALE GENOMIC DNA]</scope>
    <source>
        <strain evidence="1 2">Lewin</strain>
    </source>
</reference>
<accession>H6L4I1</accession>
<name>H6L4I1_SAPGL</name>
<protein>
    <submittedName>
        <fullName evidence="1">Uncharacterized protein</fullName>
    </submittedName>
</protein>
<gene>
    <name evidence="1" type="ordered locus">SGRA_0115</name>
</gene>
<organism evidence="1 2">
    <name type="scientific">Saprospira grandis (strain Lewin)</name>
    <dbReference type="NCBI Taxonomy" id="984262"/>
    <lineage>
        <taxon>Bacteria</taxon>
        <taxon>Pseudomonadati</taxon>
        <taxon>Bacteroidota</taxon>
        <taxon>Saprospiria</taxon>
        <taxon>Saprospirales</taxon>
        <taxon>Saprospiraceae</taxon>
        <taxon>Saprospira</taxon>
    </lineage>
</organism>